<dbReference type="EMBL" id="BAAARK010000003">
    <property type="protein sequence ID" value="GAA2651168.1"/>
    <property type="molecule type" value="Genomic_DNA"/>
</dbReference>
<reference evidence="2 3" key="1">
    <citation type="journal article" date="2019" name="Int. J. Syst. Evol. Microbiol.">
        <title>The Global Catalogue of Microorganisms (GCM) 10K type strain sequencing project: providing services to taxonomists for standard genome sequencing and annotation.</title>
        <authorList>
            <consortium name="The Broad Institute Genomics Platform"/>
            <consortium name="The Broad Institute Genome Sequencing Center for Infectious Disease"/>
            <person name="Wu L."/>
            <person name="Ma J."/>
        </authorList>
    </citation>
    <scope>NUCLEOTIDE SEQUENCE [LARGE SCALE GENOMIC DNA]</scope>
    <source>
        <strain evidence="2 3">JCM 16374</strain>
    </source>
</reference>
<organism evidence="2 3">
    <name type="scientific">Streptomyces lunalinharesii</name>
    <dbReference type="NCBI Taxonomy" id="333384"/>
    <lineage>
        <taxon>Bacteria</taxon>
        <taxon>Bacillati</taxon>
        <taxon>Actinomycetota</taxon>
        <taxon>Actinomycetes</taxon>
        <taxon>Kitasatosporales</taxon>
        <taxon>Streptomycetaceae</taxon>
        <taxon>Streptomyces</taxon>
    </lineage>
</organism>
<evidence type="ECO:0000313" key="3">
    <source>
        <dbReference type="Proteomes" id="UP001500994"/>
    </source>
</evidence>
<protein>
    <submittedName>
        <fullName evidence="2">Uncharacterized protein</fullName>
    </submittedName>
</protein>
<gene>
    <name evidence="2" type="ORF">GCM10009864_14030</name>
</gene>
<comment type="caution">
    <text evidence="2">The sequence shown here is derived from an EMBL/GenBank/DDBJ whole genome shotgun (WGS) entry which is preliminary data.</text>
</comment>
<proteinExistence type="predicted"/>
<keyword evidence="3" id="KW-1185">Reference proteome</keyword>
<dbReference type="RefSeq" id="WP_344574097.1">
    <property type="nucleotide sequence ID" value="NZ_BAAARK010000003.1"/>
</dbReference>
<keyword evidence="1" id="KW-0732">Signal</keyword>
<dbReference type="Proteomes" id="UP001500994">
    <property type="component" value="Unassembled WGS sequence"/>
</dbReference>
<feature type="chain" id="PRO_5046769606" evidence="1">
    <location>
        <begin position="25"/>
        <end position="93"/>
    </location>
</feature>
<evidence type="ECO:0000256" key="1">
    <source>
        <dbReference type="SAM" id="SignalP"/>
    </source>
</evidence>
<name>A0ABN3RFQ1_9ACTN</name>
<accession>A0ABN3RFQ1</accession>
<feature type="signal peptide" evidence="1">
    <location>
        <begin position="1"/>
        <end position="24"/>
    </location>
</feature>
<evidence type="ECO:0000313" key="2">
    <source>
        <dbReference type="EMBL" id="GAA2651168.1"/>
    </source>
</evidence>
<sequence>MISRRTLATLGVTTVALGAGLATAAPATAGGIGVFASPAFDNTCITLHRTTRAVGRMVNQPAIGSNLLQAPVQVPYQHCGGAEVEYVADAGGF</sequence>